<dbReference type="EMBL" id="MQUQ01000007">
    <property type="protein sequence ID" value="OLZ51740.1"/>
    <property type="molecule type" value="Genomic_DNA"/>
</dbReference>
<name>A0A1R0KUG2_9PSEU</name>
<comment type="caution">
    <text evidence="1">The sequence shown here is derived from an EMBL/GenBank/DDBJ whole genome shotgun (WGS) entry which is preliminary data.</text>
</comment>
<dbReference type="Pfam" id="PF04672">
    <property type="entry name" value="Methyltransf_19"/>
    <property type="match status" value="1"/>
</dbReference>
<dbReference type="SUPFAM" id="SSF53335">
    <property type="entry name" value="S-adenosyl-L-methionine-dependent methyltransferases"/>
    <property type="match status" value="1"/>
</dbReference>
<dbReference type="AlphaFoldDB" id="A0A1R0KUG2"/>
<dbReference type="STRING" id="76021.BS329_15880"/>
<evidence type="ECO:0008006" key="3">
    <source>
        <dbReference type="Google" id="ProtNLM"/>
    </source>
</evidence>
<evidence type="ECO:0000313" key="2">
    <source>
        <dbReference type="Proteomes" id="UP000187486"/>
    </source>
</evidence>
<gene>
    <name evidence="1" type="ORF">BS329_15880</name>
</gene>
<evidence type="ECO:0000313" key="1">
    <source>
        <dbReference type="EMBL" id="OLZ51740.1"/>
    </source>
</evidence>
<sequence length="302" mass="32305">MMVRTAATYRGVYDALGERKDCSTEDRHVADQLADVLPGGAAGAKALSGLLRGFVKRAGRMMIDAEVDQFLECGVDLSLREPLHDFLQRCSGPSRDTPRVIYLDDDPAATAHARTSIGAGNSSTRAALVDHRDPLSAMTAPVDGNREPDSGKETVRDCLKSEWPIGLIHCGLLPHLGDRSAPAMMADLLRRWDVLLPQGSFIALSHFCVPPSNPPLAAVAAKVEEIFTESALGAGVFLTPEQFADLFRGHALVQPAPGHLREVVPVDRFWPDGPALDRHSAAVAPVLWGGVARKGAPFGLLG</sequence>
<reference evidence="1 2" key="1">
    <citation type="submission" date="2016-01" db="EMBL/GenBank/DDBJ databases">
        <title>Amycolatopsis coloradensis genome sequencing and assembly.</title>
        <authorList>
            <person name="Mayilraj S."/>
        </authorList>
    </citation>
    <scope>NUCLEOTIDE SEQUENCE [LARGE SCALE GENOMIC DNA]</scope>
    <source>
        <strain evidence="1 2">DSM 44225</strain>
    </source>
</reference>
<organism evidence="1 2">
    <name type="scientific">Amycolatopsis coloradensis</name>
    <dbReference type="NCBI Taxonomy" id="76021"/>
    <lineage>
        <taxon>Bacteria</taxon>
        <taxon>Bacillati</taxon>
        <taxon>Actinomycetota</taxon>
        <taxon>Actinomycetes</taxon>
        <taxon>Pseudonocardiales</taxon>
        <taxon>Pseudonocardiaceae</taxon>
        <taxon>Amycolatopsis</taxon>
    </lineage>
</organism>
<dbReference type="Gene3D" id="3.40.50.150">
    <property type="entry name" value="Vaccinia Virus protein VP39"/>
    <property type="match status" value="1"/>
</dbReference>
<protein>
    <recommendedName>
        <fullName evidence="3">S-adenosyl methyltransferase</fullName>
    </recommendedName>
</protein>
<dbReference type="InterPro" id="IPR006764">
    <property type="entry name" value="SAM_dep_MeTrfase_SAV2177_type"/>
</dbReference>
<dbReference type="Proteomes" id="UP000187486">
    <property type="component" value="Unassembled WGS sequence"/>
</dbReference>
<dbReference type="InterPro" id="IPR029063">
    <property type="entry name" value="SAM-dependent_MTases_sf"/>
</dbReference>
<proteinExistence type="predicted"/>
<accession>A0A1R0KUG2</accession>
<keyword evidence="2" id="KW-1185">Reference proteome</keyword>